<keyword evidence="3" id="KW-1185">Reference proteome</keyword>
<dbReference type="PROSITE" id="PS51375">
    <property type="entry name" value="PPR"/>
    <property type="match status" value="6"/>
</dbReference>
<evidence type="ECO:0000313" key="4">
    <source>
        <dbReference type="RefSeq" id="XP_018834669.1"/>
    </source>
</evidence>
<feature type="repeat" description="PPR" evidence="2">
    <location>
        <begin position="260"/>
        <end position="294"/>
    </location>
</feature>
<feature type="repeat" description="PPR" evidence="2">
    <location>
        <begin position="190"/>
        <end position="224"/>
    </location>
</feature>
<protein>
    <submittedName>
        <fullName evidence="4 5">Pentatricopeptide repeat-containing protein At5g59600-like</fullName>
    </submittedName>
</protein>
<dbReference type="InterPro" id="IPR011990">
    <property type="entry name" value="TPR-like_helical_dom_sf"/>
</dbReference>
<dbReference type="GO" id="GO:0009451">
    <property type="term" value="P:RNA modification"/>
    <property type="evidence" value="ECO:0007669"/>
    <property type="project" value="InterPro"/>
</dbReference>
<dbReference type="Gene3D" id="1.25.40.10">
    <property type="entry name" value="Tetratricopeptide repeat domain"/>
    <property type="match status" value="4"/>
</dbReference>
<dbReference type="FunFam" id="1.25.40.10:FF:000090">
    <property type="entry name" value="Pentatricopeptide repeat-containing protein, chloroplastic"/>
    <property type="match status" value="1"/>
</dbReference>
<dbReference type="RefSeq" id="XP_018834671.1">
    <property type="nucleotide sequence ID" value="XM_018979126.2"/>
</dbReference>
<dbReference type="InterPro" id="IPR046960">
    <property type="entry name" value="PPR_At4g14850-like_plant"/>
</dbReference>
<dbReference type="Pfam" id="PF20431">
    <property type="entry name" value="E_motif"/>
    <property type="match status" value="1"/>
</dbReference>
<dbReference type="GeneID" id="109001717"/>
<evidence type="ECO:0000256" key="2">
    <source>
        <dbReference type="PROSITE-ProRule" id="PRU00708"/>
    </source>
</evidence>
<organism evidence="3 4">
    <name type="scientific">Juglans regia</name>
    <name type="common">English walnut</name>
    <dbReference type="NCBI Taxonomy" id="51240"/>
    <lineage>
        <taxon>Eukaryota</taxon>
        <taxon>Viridiplantae</taxon>
        <taxon>Streptophyta</taxon>
        <taxon>Embryophyta</taxon>
        <taxon>Tracheophyta</taxon>
        <taxon>Spermatophyta</taxon>
        <taxon>Magnoliopsida</taxon>
        <taxon>eudicotyledons</taxon>
        <taxon>Gunneridae</taxon>
        <taxon>Pentapetalae</taxon>
        <taxon>rosids</taxon>
        <taxon>fabids</taxon>
        <taxon>Fagales</taxon>
        <taxon>Juglandaceae</taxon>
        <taxon>Juglans</taxon>
    </lineage>
</organism>
<name>A0A2I4FSP3_JUGRE</name>
<dbReference type="Pfam" id="PF01535">
    <property type="entry name" value="PPR"/>
    <property type="match status" value="1"/>
</dbReference>
<gene>
    <name evidence="4 5" type="primary">LOC109001717</name>
</gene>
<proteinExistence type="predicted"/>
<dbReference type="RefSeq" id="XP_018834669.1">
    <property type="nucleotide sequence ID" value="XM_018979124.2"/>
</dbReference>
<dbReference type="PANTHER" id="PTHR47926:SF453">
    <property type="entry name" value="PENTATRICOPEPTIDE REPEAT (PPR) SUPERFAMILY PROTEIN"/>
    <property type="match status" value="1"/>
</dbReference>
<reference evidence="4 5" key="1">
    <citation type="submission" date="2025-04" db="UniProtKB">
        <authorList>
            <consortium name="RefSeq"/>
        </authorList>
    </citation>
    <scope>IDENTIFICATION</scope>
    <source>
        <tissue evidence="4 5">Leaves</tissue>
    </source>
</reference>
<dbReference type="AlphaFoldDB" id="A0A2I4FSP3"/>
<dbReference type="Gramene" id="Jr14_20650_p1">
    <property type="protein sequence ID" value="cds.Jr14_20650_p1"/>
    <property type="gene ID" value="Jr14_20650"/>
</dbReference>
<dbReference type="GO" id="GO:0003723">
    <property type="term" value="F:RNA binding"/>
    <property type="evidence" value="ECO:0007669"/>
    <property type="project" value="InterPro"/>
</dbReference>
<evidence type="ECO:0000256" key="1">
    <source>
        <dbReference type="ARBA" id="ARBA00022737"/>
    </source>
</evidence>
<sequence>MGIDRVLYQIMITLAIKSFKLSPDWFAFCLQKFLKEKALRPGKRVHALLLTTGIDTNLLSLNSKLVGMYASCGDLRSARLVFDKIQNPNVFAFNWMVLTSAFSGYYEEAVGYFWLMQELGNAGNKFTFSIVLKACVGLMDVEKGKEVHAVAKKMGFENDVSVANALIDMYCKCEKVCYARRLFDRMVNRDVASWTSMICGYGGIGKIDQALLLFERMKLEGLEPNDFTWNAMIAGYARSGDTKGAFLLFSRMIREGLVPDLVTWNALISGFVQSQQGGEAFKLFRYMFVLGIKPNHVTVTGLLPACGFTGSTQRGREIHGLIYRMGLDVNIFVATALVDMYSKCGLVKNAQTVFHRIPDRDKNILSWNAMIGCYGKHGMVDLSIHLIERMQEEGMRPNEVTFVCILSACSHNGLVEEGLKIFRSMKESFGVKIGKEHYACVVDLLCRSGRMEEAYELVKEMPILVPESIIGAFFNGCKIHGRRDLAKMMAEDTLGMDLKKPGGYVTLSNIYAADGDWEEVENVRKVMKKKNILKKPGFSWVEKMNDFVESKNKVTK</sequence>
<dbReference type="Pfam" id="PF12854">
    <property type="entry name" value="PPR_1"/>
    <property type="match status" value="1"/>
</dbReference>
<keyword evidence="1" id="KW-0677">Repeat</keyword>
<dbReference type="PANTHER" id="PTHR47926">
    <property type="entry name" value="PENTATRICOPEPTIDE REPEAT-CONTAINING PROTEIN"/>
    <property type="match status" value="1"/>
</dbReference>
<feature type="repeat" description="PPR" evidence="2">
    <location>
        <begin position="225"/>
        <end position="259"/>
    </location>
</feature>
<dbReference type="InterPro" id="IPR002885">
    <property type="entry name" value="PPR_rpt"/>
</dbReference>
<feature type="repeat" description="PPR" evidence="2">
    <location>
        <begin position="398"/>
        <end position="428"/>
    </location>
</feature>
<dbReference type="InterPro" id="IPR046848">
    <property type="entry name" value="E_motif"/>
</dbReference>
<dbReference type="Proteomes" id="UP000235220">
    <property type="component" value="Chromosome 14"/>
</dbReference>
<dbReference type="NCBIfam" id="TIGR00756">
    <property type="entry name" value="PPR"/>
    <property type="match status" value="6"/>
</dbReference>
<evidence type="ECO:0000313" key="5">
    <source>
        <dbReference type="RefSeq" id="XP_018834671.1"/>
    </source>
</evidence>
<evidence type="ECO:0000313" key="3">
    <source>
        <dbReference type="Proteomes" id="UP000235220"/>
    </source>
</evidence>
<dbReference type="Pfam" id="PF13041">
    <property type="entry name" value="PPR_2"/>
    <property type="match status" value="3"/>
</dbReference>
<dbReference type="OrthoDB" id="185373at2759"/>
<dbReference type="KEGG" id="jre:109001717"/>
<feature type="repeat" description="PPR" evidence="2">
    <location>
        <begin position="363"/>
        <end position="397"/>
    </location>
</feature>
<accession>A0A2I4FSP3</accession>
<dbReference type="FunFam" id="1.25.40.10:FF:000344">
    <property type="entry name" value="Pentatricopeptide repeat-containing protein"/>
    <property type="match status" value="1"/>
</dbReference>
<feature type="repeat" description="PPR" evidence="2">
    <location>
        <begin position="159"/>
        <end position="189"/>
    </location>
</feature>